<dbReference type="Proteomes" id="UP000316093">
    <property type="component" value="Chromosome"/>
</dbReference>
<reference evidence="2 3" key="1">
    <citation type="submission" date="2019-06" db="EMBL/GenBank/DDBJ databases">
        <title>A complete genome sequence for Luteibacter pinisoli MAH-14.</title>
        <authorList>
            <person name="Baltrus D.A."/>
        </authorList>
    </citation>
    <scope>NUCLEOTIDE SEQUENCE [LARGE SCALE GENOMIC DNA]</scope>
    <source>
        <strain evidence="2 3">MAH-14</strain>
    </source>
</reference>
<keyword evidence="3" id="KW-1185">Reference proteome</keyword>
<organism evidence="2 3">
    <name type="scientific">Luteibacter pinisoli</name>
    <dbReference type="NCBI Taxonomy" id="2589080"/>
    <lineage>
        <taxon>Bacteria</taxon>
        <taxon>Pseudomonadati</taxon>
        <taxon>Pseudomonadota</taxon>
        <taxon>Gammaproteobacteria</taxon>
        <taxon>Lysobacterales</taxon>
        <taxon>Rhodanobacteraceae</taxon>
        <taxon>Luteibacter</taxon>
    </lineage>
</organism>
<gene>
    <name evidence="2" type="ORF">FIV34_19405</name>
</gene>
<sequence length="236" mass="25255">MRYFVVPAMIAALVLSGCATDPKRQVLSSDVIDTIRSEGLNFKPPSDANFLTQTKGKIVALTALSVVGAAMGGGGSVHLGQRNSMPKGGYLDADAWLLSPTVEGAGVFKDPGKAMDVSVRDRLAQKGIVHNPDASYAIIGSADFWGLDYEKLTESDNYRLYFNLTLTLKRGMFFQRSVSCAGASLEKHGYDDWMAGDRERIHRPAAVIGDSCASRLLAELDLAGEEPVPLVGEADG</sequence>
<keyword evidence="1" id="KW-0732">Signal</keyword>
<evidence type="ECO:0000256" key="1">
    <source>
        <dbReference type="SAM" id="SignalP"/>
    </source>
</evidence>
<evidence type="ECO:0008006" key="4">
    <source>
        <dbReference type="Google" id="ProtNLM"/>
    </source>
</evidence>
<proteinExistence type="predicted"/>
<dbReference type="KEGG" id="lpy:FIV34_19405"/>
<dbReference type="EMBL" id="CP041046">
    <property type="protein sequence ID" value="QDE41212.1"/>
    <property type="molecule type" value="Genomic_DNA"/>
</dbReference>
<evidence type="ECO:0000313" key="2">
    <source>
        <dbReference type="EMBL" id="QDE41212.1"/>
    </source>
</evidence>
<feature type="chain" id="PRO_5021412154" description="Lipoprotein" evidence="1">
    <location>
        <begin position="20"/>
        <end position="236"/>
    </location>
</feature>
<feature type="signal peptide" evidence="1">
    <location>
        <begin position="1"/>
        <end position="19"/>
    </location>
</feature>
<dbReference type="RefSeq" id="WP_139985134.1">
    <property type="nucleotide sequence ID" value="NZ_CP041046.1"/>
</dbReference>
<dbReference type="AlphaFoldDB" id="A0A4Y5Z6W3"/>
<dbReference type="OrthoDB" id="9884810at2"/>
<accession>A0A4Y5Z6W3</accession>
<dbReference type="PROSITE" id="PS51257">
    <property type="entry name" value="PROKAR_LIPOPROTEIN"/>
    <property type="match status" value="1"/>
</dbReference>
<evidence type="ECO:0000313" key="3">
    <source>
        <dbReference type="Proteomes" id="UP000316093"/>
    </source>
</evidence>
<protein>
    <recommendedName>
        <fullName evidence="4">Lipoprotein</fullName>
    </recommendedName>
</protein>
<name>A0A4Y5Z6W3_9GAMM</name>